<organism evidence="1 2">
    <name type="scientific">Lentinula guzmanii</name>
    <dbReference type="NCBI Taxonomy" id="2804957"/>
    <lineage>
        <taxon>Eukaryota</taxon>
        <taxon>Fungi</taxon>
        <taxon>Dikarya</taxon>
        <taxon>Basidiomycota</taxon>
        <taxon>Agaricomycotina</taxon>
        <taxon>Agaricomycetes</taxon>
        <taxon>Agaricomycetidae</taxon>
        <taxon>Agaricales</taxon>
        <taxon>Marasmiineae</taxon>
        <taxon>Omphalotaceae</taxon>
        <taxon>Lentinula</taxon>
    </lineage>
</organism>
<gene>
    <name evidence="1" type="ORF">DFJ43DRAFT_1095837</name>
</gene>
<dbReference type="EMBL" id="JANVFO010000062">
    <property type="protein sequence ID" value="KAJ3720268.1"/>
    <property type="molecule type" value="Genomic_DNA"/>
</dbReference>
<dbReference type="Proteomes" id="UP001176059">
    <property type="component" value="Unassembled WGS sequence"/>
</dbReference>
<reference evidence="1" key="2">
    <citation type="journal article" date="2023" name="Proc. Natl. Acad. Sci. U.S.A.">
        <title>A global phylogenomic analysis of the shiitake genus Lentinula.</title>
        <authorList>
            <person name="Sierra-Patev S."/>
            <person name="Min B."/>
            <person name="Naranjo-Ortiz M."/>
            <person name="Looney B."/>
            <person name="Konkel Z."/>
            <person name="Slot J.C."/>
            <person name="Sakamoto Y."/>
            <person name="Steenwyk J.L."/>
            <person name="Rokas A."/>
            <person name="Carro J."/>
            <person name="Camarero S."/>
            <person name="Ferreira P."/>
            <person name="Molpeceres G."/>
            <person name="Ruiz-Duenas F.J."/>
            <person name="Serrano A."/>
            <person name="Henrissat B."/>
            <person name="Drula E."/>
            <person name="Hughes K.W."/>
            <person name="Mata J.L."/>
            <person name="Ishikawa N.K."/>
            <person name="Vargas-Isla R."/>
            <person name="Ushijima S."/>
            <person name="Smith C.A."/>
            <person name="Donoghue J."/>
            <person name="Ahrendt S."/>
            <person name="Andreopoulos W."/>
            <person name="He G."/>
            <person name="LaButti K."/>
            <person name="Lipzen A."/>
            <person name="Ng V."/>
            <person name="Riley R."/>
            <person name="Sandor L."/>
            <person name="Barry K."/>
            <person name="Martinez A.T."/>
            <person name="Xiao Y."/>
            <person name="Gibbons J.G."/>
            <person name="Terashima K."/>
            <person name="Grigoriev I.V."/>
            <person name="Hibbett D."/>
        </authorList>
    </citation>
    <scope>NUCLEOTIDE SEQUENCE</scope>
    <source>
        <strain evidence="1">ET3784</strain>
    </source>
</reference>
<protein>
    <submittedName>
        <fullName evidence="1">Uncharacterized protein</fullName>
    </submittedName>
</protein>
<accession>A0AA38J9I0</accession>
<evidence type="ECO:0000313" key="1">
    <source>
        <dbReference type="EMBL" id="KAJ3720268.1"/>
    </source>
</evidence>
<evidence type="ECO:0000313" key="2">
    <source>
        <dbReference type="Proteomes" id="UP001176059"/>
    </source>
</evidence>
<reference evidence="1" key="1">
    <citation type="submission" date="2022-08" db="EMBL/GenBank/DDBJ databases">
        <authorList>
            <consortium name="DOE Joint Genome Institute"/>
            <person name="Min B."/>
            <person name="Sierra-Patev S."/>
            <person name="Naranjo-Ortiz M."/>
            <person name="Looney B."/>
            <person name="Konkel Z."/>
            <person name="Slot J.C."/>
            <person name="Sakamoto Y."/>
            <person name="Steenwyk J.L."/>
            <person name="Rokas A."/>
            <person name="Carro J."/>
            <person name="Camarero S."/>
            <person name="Ferreira P."/>
            <person name="Molpeceres G."/>
            <person name="Ruiz-duenas F.J."/>
            <person name="Serrano A."/>
            <person name="Henrissat B."/>
            <person name="Drula E."/>
            <person name="Hughes K.W."/>
            <person name="Mata J.L."/>
            <person name="Ishikawa N.K."/>
            <person name="Vargas-Isla R."/>
            <person name="Ushijima S."/>
            <person name="Smith C.A."/>
            <person name="Ahrendt S."/>
            <person name="Andreopoulos W."/>
            <person name="He G."/>
            <person name="LaButti K."/>
            <person name="Lipzen A."/>
            <person name="Ng V."/>
            <person name="Riley R."/>
            <person name="Sandor L."/>
            <person name="Barry K."/>
            <person name="Martinez A.T."/>
            <person name="Xiao Y."/>
            <person name="Gibbons J.G."/>
            <person name="Terashima K."/>
            <person name="Hibbett D.S."/>
            <person name="Grigoriev I.V."/>
        </authorList>
    </citation>
    <scope>NUCLEOTIDE SEQUENCE</scope>
    <source>
        <strain evidence="1">ET3784</strain>
    </source>
</reference>
<comment type="caution">
    <text evidence="1">The sequence shown here is derived from an EMBL/GenBank/DDBJ whole genome shotgun (WGS) entry which is preliminary data.</text>
</comment>
<name>A0AA38J9I0_9AGAR</name>
<keyword evidence="2" id="KW-1185">Reference proteome</keyword>
<dbReference type="AlphaFoldDB" id="A0AA38J9I0"/>
<sequence>MAHGLFVLPQSFLLFRRNLADIQDSGFFQVLETYSLFVVIHLARLQSGQSRFVGLSVSRTDDWKYMIHNTGSHRDRTFAERTARCMLCMFSIFRQQTNHVHRPRCLCILVETKSHTRRRPGIYSHSN</sequence>
<proteinExistence type="predicted"/>